<gene>
    <name evidence="3" type="ORF">CPB83DRAFT_854378</name>
</gene>
<feature type="region of interest" description="Disordered" evidence="1">
    <location>
        <begin position="326"/>
        <end position="351"/>
    </location>
</feature>
<reference evidence="3" key="1">
    <citation type="submission" date="2020-11" db="EMBL/GenBank/DDBJ databases">
        <authorList>
            <consortium name="DOE Joint Genome Institute"/>
            <person name="Ahrendt S."/>
            <person name="Riley R."/>
            <person name="Andreopoulos W."/>
            <person name="Labutti K."/>
            <person name="Pangilinan J."/>
            <person name="Ruiz-Duenas F.J."/>
            <person name="Barrasa J.M."/>
            <person name="Sanchez-Garcia M."/>
            <person name="Camarero S."/>
            <person name="Miyauchi S."/>
            <person name="Serrano A."/>
            <person name="Linde D."/>
            <person name="Babiker R."/>
            <person name="Drula E."/>
            <person name="Ayuso-Fernandez I."/>
            <person name="Pacheco R."/>
            <person name="Padilla G."/>
            <person name="Ferreira P."/>
            <person name="Barriuso J."/>
            <person name="Kellner H."/>
            <person name="Castanera R."/>
            <person name="Alfaro M."/>
            <person name="Ramirez L."/>
            <person name="Pisabarro A.G."/>
            <person name="Kuo A."/>
            <person name="Tritt A."/>
            <person name="Lipzen A."/>
            <person name="He G."/>
            <person name="Yan M."/>
            <person name="Ng V."/>
            <person name="Cullen D."/>
            <person name="Martin F."/>
            <person name="Rosso M.-N."/>
            <person name="Henrissat B."/>
            <person name="Hibbett D."/>
            <person name="Martinez A.T."/>
            <person name="Grigoriev I.V."/>
        </authorList>
    </citation>
    <scope>NUCLEOTIDE SEQUENCE</scope>
    <source>
        <strain evidence="3">CBS 506.95</strain>
    </source>
</reference>
<protein>
    <recommendedName>
        <fullName evidence="2">Tet-like 2OG-Fe(II) oxygenase domain-containing protein</fullName>
    </recommendedName>
</protein>
<comment type="caution">
    <text evidence="3">The sequence shown here is derived from an EMBL/GenBank/DDBJ whole genome shotgun (WGS) entry which is preliminary data.</text>
</comment>
<dbReference type="AlphaFoldDB" id="A0A9P6JQH1"/>
<dbReference type="Pfam" id="PF20515">
    <property type="entry name" value="2OG-FeII_Oxy_6"/>
    <property type="match status" value="1"/>
</dbReference>
<evidence type="ECO:0000313" key="3">
    <source>
        <dbReference type="EMBL" id="KAF9528575.1"/>
    </source>
</evidence>
<accession>A0A9P6JQH1</accession>
<evidence type="ECO:0000256" key="1">
    <source>
        <dbReference type="SAM" id="MobiDB-lite"/>
    </source>
</evidence>
<evidence type="ECO:0000313" key="4">
    <source>
        <dbReference type="Proteomes" id="UP000807306"/>
    </source>
</evidence>
<proteinExistence type="predicted"/>
<name>A0A9P6JQH1_9AGAR</name>
<sequence>MEKLKDIEKKMKAPINPNDSDFKKLDFTWLHEPGLHFGFDTEEMAIAFVVRIRSLVNISGDEIGPILESMSIIMDWTFAVNEIKVNAASQPVHGINATKSTQGNGPEGEMFCAGWRNSFGAGEQFAAYAAKDSDSCRVEYARLRPKLPVVGKAFMEGFSSLYPGGYQSMRETALSEGTPSFADTDFVDKPGAKSLVPFGISLAITREDFSNYLHTDRDYTADAYGWWWPAQWDNQSKRYVFNEKVSHQDIKGGCFIWGDYGFGVDFERCEGLVEIYWRGKTDYHGTLKSVSKSGATRFGTSTQLTEKGVRGFQSWLNNGKLRTGIKTFQDRMNPPAKKGKETERKGTGKST</sequence>
<dbReference type="OrthoDB" id="3132747at2759"/>
<feature type="compositionally biased region" description="Basic and acidic residues" evidence="1">
    <location>
        <begin position="338"/>
        <end position="351"/>
    </location>
</feature>
<evidence type="ECO:0000259" key="2">
    <source>
        <dbReference type="Pfam" id="PF20515"/>
    </source>
</evidence>
<organism evidence="3 4">
    <name type="scientific">Crepidotus variabilis</name>
    <dbReference type="NCBI Taxonomy" id="179855"/>
    <lineage>
        <taxon>Eukaryota</taxon>
        <taxon>Fungi</taxon>
        <taxon>Dikarya</taxon>
        <taxon>Basidiomycota</taxon>
        <taxon>Agaricomycotina</taxon>
        <taxon>Agaricomycetes</taxon>
        <taxon>Agaricomycetidae</taxon>
        <taxon>Agaricales</taxon>
        <taxon>Agaricineae</taxon>
        <taxon>Crepidotaceae</taxon>
        <taxon>Crepidotus</taxon>
    </lineage>
</organism>
<dbReference type="Proteomes" id="UP000807306">
    <property type="component" value="Unassembled WGS sequence"/>
</dbReference>
<dbReference type="EMBL" id="MU157852">
    <property type="protein sequence ID" value="KAF9528575.1"/>
    <property type="molecule type" value="Genomic_DNA"/>
</dbReference>
<keyword evidence="4" id="KW-1185">Reference proteome</keyword>
<dbReference type="InterPro" id="IPR046798">
    <property type="entry name" value="2OG-FeII_Oxy_6"/>
</dbReference>
<feature type="domain" description="Tet-like 2OG-Fe(II) oxygenase" evidence="2">
    <location>
        <begin position="99"/>
        <end position="289"/>
    </location>
</feature>